<organism evidence="1">
    <name type="scientific">plant metagenome</name>
    <dbReference type="NCBI Taxonomy" id="1297885"/>
    <lineage>
        <taxon>unclassified sequences</taxon>
        <taxon>metagenomes</taxon>
        <taxon>organismal metagenomes</taxon>
    </lineage>
</organism>
<reference evidence="1" key="1">
    <citation type="submission" date="2019-03" db="EMBL/GenBank/DDBJ databases">
        <authorList>
            <person name="Danneels B."/>
        </authorList>
    </citation>
    <scope>NUCLEOTIDE SEQUENCE</scope>
</reference>
<protein>
    <submittedName>
        <fullName evidence="1">Uncharacterized protein</fullName>
    </submittedName>
</protein>
<proteinExistence type="predicted"/>
<name>A0A484RP42_9ZZZZ</name>
<evidence type="ECO:0000313" key="1">
    <source>
        <dbReference type="EMBL" id="VFR51130.1"/>
    </source>
</evidence>
<dbReference type="EMBL" id="CAADIH010000037">
    <property type="protein sequence ID" value="VFR51130.1"/>
    <property type="molecule type" value="Genomic_DNA"/>
</dbReference>
<gene>
    <name evidence="1" type="ORF">BER2_3819</name>
</gene>
<sequence>MLFKRTIKPFGLKPKKEDAGLDLVAGEIDNGVGDWRVATSRLGQLELIATRPCSLILGGFNINYVHH</sequence>
<dbReference type="AlphaFoldDB" id="A0A484RP42"/>
<accession>A0A484RP42</accession>